<dbReference type="EMBL" id="JAJVCZ030000002">
    <property type="protein sequence ID" value="KAL0263039.1"/>
    <property type="molecule type" value="Genomic_DNA"/>
</dbReference>
<keyword evidence="3" id="KW-1185">Reference proteome</keyword>
<protein>
    <submittedName>
        <fullName evidence="2">Uncharacterized protein</fullName>
    </submittedName>
</protein>
<accession>A0ABR3CQY0</accession>
<reference evidence="2 3" key="1">
    <citation type="submission" date="2024-02" db="EMBL/GenBank/DDBJ databases">
        <title>De novo assembly and annotation of 12 fungi associated with fruit tree decline syndrome in Ontario, Canada.</title>
        <authorList>
            <person name="Sulman M."/>
            <person name="Ellouze W."/>
            <person name="Ilyukhin E."/>
        </authorList>
    </citation>
    <scope>NUCLEOTIDE SEQUENCE [LARGE SCALE GENOMIC DNA]</scope>
    <source>
        <strain evidence="2 3">FDS-637</strain>
    </source>
</reference>
<feature type="compositionally biased region" description="Basic and acidic residues" evidence="1">
    <location>
        <begin position="41"/>
        <end position="52"/>
    </location>
</feature>
<dbReference type="GeneID" id="92006099"/>
<dbReference type="RefSeq" id="XP_066636068.1">
    <property type="nucleotide sequence ID" value="XM_066773501.1"/>
</dbReference>
<organism evidence="2 3">
    <name type="scientific">Diplodia seriata</name>
    <dbReference type="NCBI Taxonomy" id="420778"/>
    <lineage>
        <taxon>Eukaryota</taxon>
        <taxon>Fungi</taxon>
        <taxon>Dikarya</taxon>
        <taxon>Ascomycota</taxon>
        <taxon>Pezizomycotina</taxon>
        <taxon>Dothideomycetes</taxon>
        <taxon>Dothideomycetes incertae sedis</taxon>
        <taxon>Botryosphaeriales</taxon>
        <taxon>Botryosphaeriaceae</taxon>
        <taxon>Diplodia</taxon>
    </lineage>
</organism>
<evidence type="ECO:0000313" key="3">
    <source>
        <dbReference type="Proteomes" id="UP001430584"/>
    </source>
</evidence>
<proteinExistence type="predicted"/>
<comment type="caution">
    <text evidence="2">The sequence shown here is derived from an EMBL/GenBank/DDBJ whole genome shotgun (WGS) entry which is preliminary data.</text>
</comment>
<dbReference type="Proteomes" id="UP001430584">
    <property type="component" value="Unassembled WGS sequence"/>
</dbReference>
<name>A0ABR3CQY0_9PEZI</name>
<feature type="region of interest" description="Disordered" evidence="1">
    <location>
        <begin position="1"/>
        <end position="65"/>
    </location>
</feature>
<evidence type="ECO:0000313" key="2">
    <source>
        <dbReference type="EMBL" id="KAL0263039.1"/>
    </source>
</evidence>
<evidence type="ECO:0000256" key="1">
    <source>
        <dbReference type="SAM" id="MobiDB-lite"/>
    </source>
</evidence>
<gene>
    <name evidence="2" type="ORF">SLS55_002014</name>
</gene>
<sequence>MTTLRPMFRSCLGTGNTDKETGDSSRGAYELRAGARGVIHSTHEDGEVRRTTSEPSIAGDNDSGRKILASSGIHVTRQYDVESVQRSV</sequence>